<dbReference type="Gene3D" id="3.40.50.1820">
    <property type="entry name" value="alpha/beta hydrolase"/>
    <property type="match status" value="1"/>
</dbReference>
<organism evidence="3 4">
    <name type="scientific">Paxillus rubicundulus Ve08.2h10</name>
    <dbReference type="NCBI Taxonomy" id="930991"/>
    <lineage>
        <taxon>Eukaryota</taxon>
        <taxon>Fungi</taxon>
        <taxon>Dikarya</taxon>
        <taxon>Basidiomycota</taxon>
        <taxon>Agaricomycotina</taxon>
        <taxon>Agaricomycetes</taxon>
        <taxon>Agaricomycetidae</taxon>
        <taxon>Boletales</taxon>
        <taxon>Paxilineae</taxon>
        <taxon>Paxillaceae</taxon>
        <taxon>Paxillus</taxon>
    </lineage>
</organism>
<gene>
    <name evidence="3" type="ORF">PAXRUDRAFT_822613</name>
</gene>
<dbReference type="OrthoDB" id="437457at2759"/>
<protein>
    <recommendedName>
        <fullName evidence="2">Phospholipase/carboxylesterase/thioesterase domain-containing protein</fullName>
    </recommendedName>
</protein>
<dbReference type="GO" id="GO:0005737">
    <property type="term" value="C:cytoplasm"/>
    <property type="evidence" value="ECO:0007669"/>
    <property type="project" value="TreeGrafter"/>
</dbReference>
<dbReference type="STRING" id="930991.A0A0D0DLN3"/>
<comment type="similarity">
    <text evidence="1">Belongs to the AB hydrolase superfamily. AB hydrolase 2 family.</text>
</comment>
<dbReference type="EMBL" id="KN824856">
    <property type="protein sequence ID" value="KIK99537.1"/>
    <property type="molecule type" value="Genomic_DNA"/>
</dbReference>
<dbReference type="Proteomes" id="UP000054538">
    <property type="component" value="Unassembled WGS sequence"/>
</dbReference>
<dbReference type="InParanoid" id="A0A0D0DLN3"/>
<dbReference type="InterPro" id="IPR029058">
    <property type="entry name" value="AB_hydrolase_fold"/>
</dbReference>
<dbReference type="GO" id="GO:0052689">
    <property type="term" value="F:carboxylic ester hydrolase activity"/>
    <property type="evidence" value="ECO:0007669"/>
    <property type="project" value="TreeGrafter"/>
</dbReference>
<dbReference type="AlphaFoldDB" id="A0A0D0DLN3"/>
<evidence type="ECO:0000256" key="1">
    <source>
        <dbReference type="ARBA" id="ARBA00006499"/>
    </source>
</evidence>
<dbReference type="GO" id="GO:0008474">
    <property type="term" value="F:palmitoyl-(protein) hydrolase activity"/>
    <property type="evidence" value="ECO:0007669"/>
    <property type="project" value="TreeGrafter"/>
</dbReference>
<evidence type="ECO:0000313" key="3">
    <source>
        <dbReference type="EMBL" id="KIK99537.1"/>
    </source>
</evidence>
<dbReference type="PANTHER" id="PTHR10655">
    <property type="entry name" value="LYSOPHOSPHOLIPASE-RELATED"/>
    <property type="match status" value="1"/>
</dbReference>
<sequence length="290" mass="31708">MADIYLRATDPVASSPHRKPAPSSSGIPLTFSYAPSSDGTDENILILLHGLGDSHLPFAKLGQSVNLPQTAVLALRAPEQIPYLYEQAFQWYSSFDPLGDIIEHPNPTPALELIAKVLNHLTTDCTWPPNRIHIFGFGQGGSVAAESALAWWKRELARARMKSRIEEVNKGEKDCGAPSNSEDVQVPRSLGSVVSVSGPLLSYSTLDTPCQTPLLLFHRASLAKGAFTSFSKGFVRAQEIVKSDGQGEESMPCSRDEWQPVMQFWSEALGRRMGDGLYEVTGDTMYSLGR</sequence>
<dbReference type="Pfam" id="PF02230">
    <property type="entry name" value="Abhydrolase_2"/>
    <property type="match status" value="1"/>
</dbReference>
<dbReference type="PANTHER" id="PTHR10655:SF67">
    <property type="entry name" value="PHOSPHOLIPASE_CARBOXYLESTERASE SUPERFAMILY (AFU_ORTHOLOGUE AFUA_5G09340)"/>
    <property type="match status" value="1"/>
</dbReference>
<name>A0A0D0DLN3_9AGAM</name>
<accession>A0A0D0DLN3</accession>
<reference evidence="4" key="2">
    <citation type="submission" date="2015-01" db="EMBL/GenBank/DDBJ databases">
        <title>Evolutionary Origins and Diversification of the Mycorrhizal Mutualists.</title>
        <authorList>
            <consortium name="DOE Joint Genome Institute"/>
            <consortium name="Mycorrhizal Genomics Consortium"/>
            <person name="Kohler A."/>
            <person name="Kuo A."/>
            <person name="Nagy L.G."/>
            <person name="Floudas D."/>
            <person name="Copeland A."/>
            <person name="Barry K.W."/>
            <person name="Cichocki N."/>
            <person name="Veneault-Fourrey C."/>
            <person name="LaButti K."/>
            <person name="Lindquist E.A."/>
            <person name="Lipzen A."/>
            <person name="Lundell T."/>
            <person name="Morin E."/>
            <person name="Murat C."/>
            <person name="Riley R."/>
            <person name="Ohm R."/>
            <person name="Sun H."/>
            <person name="Tunlid A."/>
            <person name="Henrissat B."/>
            <person name="Grigoriev I.V."/>
            <person name="Hibbett D.S."/>
            <person name="Martin F."/>
        </authorList>
    </citation>
    <scope>NUCLEOTIDE SEQUENCE [LARGE SCALE GENOMIC DNA]</scope>
    <source>
        <strain evidence="4">Ve08.2h10</strain>
    </source>
</reference>
<dbReference type="InterPro" id="IPR050565">
    <property type="entry name" value="LYPA1-2/EST-like"/>
</dbReference>
<evidence type="ECO:0000259" key="2">
    <source>
        <dbReference type="Pfam" id="PF02230"/>
    </source>
</evidence>
<feature type="domain" description="Phospholipase/carboxylesterase/thioesterase" evidence="2">
    <location>
        <begin position="38"/>
        <end position="150"/>
    </location>
</feature>
<dbReference type="HOGENOM" id="CLU_062889_0_0_1"/>
<keyword evidence="4" id="KW-1185">Reference proteome</keyword>
<dbReference type="InterPro" id="IPR003140">
    <property type="entry name" value="PLipase/COase/thioEstase"/>
</dbReference>
<proteinExistence type="inferred from homology"/>
<dbReference type="SUPFAM" id="SSF53474">
    <property type="entry name" value="alpha/beta-Hydrolases"/>
    <property type="match status" value="1"/>
</dbReference>
<reference evidence="3 4" key="1">
    <citation type="submission" date="2014-04" db="EMBL/GenBank/DDBJ databases">
        <authorList>
            <consortium name="DOE Joint Genome Institute"/>
            <person name="Kuo A."/>
            <person name="Kohler A."/>
            <person name="Jargeat P."/>
            <person name="Nagy L.G."/>
            <person name="Floudas D."/>
            <person name="Copeland A."/>
            <person name="Barry K.W."/>
            <person name="Cichocki N."/>
            <person name="Veneault-Fourrey C."/>
            <person name="LaButti K."/>
            <person name="Lindquist E.A."/>
            <person name="Lipzen A."/>
            <person name="Lundell T."/>
            <person name="Morin E."/>
            <person name="Murat C."/>
            <person name="Sun H."/>
            <person name="Tunlid A."/>
            <person name="Henrissat B."/>
            <person name="Grigoriev I.V."/>
            <person name="Hibbett D.S."/>
            <person name="Martin F."/>
            <person name="Nordberg H.P."/>
            <person name="Cantor M.N."/>
            <person name="Hua S.X."/>
        </authorList>
    </citation>
    <scope>NUCLEOTIDE SEQUENCE [LARGE SCALE GENOMIC DNA]</scope>
    <source>
        <strain evidence="3 4">Ve08.2h10</strain>
    </source>
</reference>
<evidence type="ECO:0000313" key="4">
    <source>
        <dbReference type="Proteomes" id="UP000054538"/>
    </source>
</evidence>